<evidence type="ECO:0000313" key="5">
    <source>
        <dbReference type="EMBL" id="MBU2690110.1"/>
    </source>
</evidence>
<dbReference type="GO" id="GO:0005524">
    <property type="term" value="F:ATP binding"/>
    <property type="evidence" value="ECO:0007669"/>
    <property type="project" value="UniProtKB-KW"/>
</dbReference>
<dbReference type="GO" id="GO:0008643">
    <property type="term" value="P:carbohydrate transport"/>
    <property type="evidence" value="ECO:0007669"/>
    <property type="project" value="InterPro"/>
</dbReference>
<dbReference type="CDD" id="cd03301">
    <property type="entry name" value="ABC_MalK_N"/>
    <property type="match status" value="1"/>
</dbReference>
<dbReference type="NCBIfam" id="NF008653">
    <property type="entry name" value="PRK11650.1"/>
    <property type="match status" value="1"/>
</dbReference>
<dbReference type="GO" id="GO:0140359">
    <property type="term" value="F:ABC-type transporter activity"/>
    <property type="evidence" value="ECO:0007669"/>
    <property type="project" value="InterPro"/>
</dbReference>
<dbReference type="PANTHER" id="PTHR43875:SF1">
    <property type="entry name" value="OSMOPROTECTIVE COMPOUNDS UPTAKE ATP-BINDING PROTEIN GGTA"/>
    <property type="match status" value="1"/>
</dbReference>
<dbReference type="InterPro" id="IPR040582">
    <property type="entry name" value="OB_MalK-like"/>
</dbReference>
<gene>
    <name evidence="5" type="primary">ugpC</name>
    <name evidence="5" type="ORF">KJ970_04220</name>
</gene>
<dbReference type="SUPFAM" id="SSF52540">
    <property type="entry name" value="P-loop containing nucleoside triphosphate hydrolases"/>
    <property type="match status" value="1"/>
</dbReference>
<evidence type="ECO:0000256" key="3">
    <source>
        <dbReference type="ARBA" id="ARBA00022840"/>
    </source>
</evidence>
<organism evidence="5 6">
    <name type="scientific">Eiseniibacteriota bacterium</name>
    <dbReference type="NCBI Taxonomy" id="2212470"/>
    <lineage>
        <taxon>Bacteria</taxon>
        <taxon>Candidatus Eiseniibacteriota</taxon>
    </lineage>
</organism>
<keyword evidence="2" id="KW-0547">Nucleotide-binding</keyword>
<dbReference type="FunFam" id="3.40.50.300:FF:000042">
    <property type="entry name" value="Maltose/maltodextrin ABC transporter, ATP-binding protein"/>
    <property type="match status" value="1"/>
</dbReference>
<dbReference type="Gene3D" id="3.40.50.300">
    <property type="entry name" value="P-loop containing nucleotide triphosphate hydrolases"/>
    <property type="match status" value="1"/>
</dbReference>
<protein>
    <submittedName>
        <fullName evidence="5">Sn-glycerol-3-phosphate ABC transporter ATP-binding protein UgpC</fullName>
    </submittedName>
</protein>
<dbReference type="InterPro" id="IPR027417">
    <property type="entry name" value="P-loop_NTPase"/>
</dbReference>
<dbReference type="AlphaFoldDB" id="A0A948RSD3"/>
<dbReference type="InterPro" id="IPR003593">
    <property type="entry name" value="AAA+_ATPase"/>
</dbReference>
<dbReference type="EMBL" id="JAHJDP010000023">
    <property type="protein sequence ID" value="MBU2690110.1"/>
    <property type="molecule type" value="Genomic_DNA"/>
</dbReference>
<dbReference type="GO" id="GO:0055052">
    <property type="term" value="C:ATP-binding cassette (ABC) transporter complex, substrate-binding subunit-containing"/>
    <property type="evidence" value="ECO:0007669"/>
    <property type="project" value="TreeGrafter"/>
</dbReference>
<dbReference type="PROSITE" id="PS00211">
    <property type="entry name" value="ABC_TRANSPORTER_1"/>
    <property type="match status" value="1"/>
</dbReference>
<evidence type="ECO:0000256" key="2">
    <source>
        <dbReference type="ARBA" id="ARBA00022741"/>
    </source>
</evidence>
<dbReference type="InterPro" id="IPR047641">
    <property type="entry name" value="ABC_transpr_MalK/UgpC-like"/>
</dbReference>
<dbReference type="PROSITE" id="PS50893">
    <property type="entry name" value="ABC_TRANSPORTER_2"/>
    <property type="match status" value="1"/>
</dbReference>
<dbReference type="Pfam" id="PF17912">
    <property type="entry name" value="OB_MalK"/>
    <property type="match status" value="1"/>
</dbReference>
<feature type="domain" description="ABC transporter" evidence="4">
    <location>
        <begin position="4"/>
        <end position="235"/>
    </location>
</feature>
<reference evidence="5" key="1">
    <citation type="submission" date="2021-05" db="EMBL/GenBank/DDBJ databases">
        <title>Energy efficiency and biological interactions define the core microbiome of deep oligotrophic groundwater.</title>
        <authorList>
            <person name="Mehrshad M."/>
            <person name="Lopez-Fernandez M."/>
            <person name="Bell E."/>
            <person name="Bernier-Latmani R."/>
            <person name="Bertilsson S."/>
            <person name="Dopson M."/>
        </authorList>
    </citation>
    <scope>NUCLEOTIDE SEQUENCE</scope>
    <source>
        <strain evidence="5">Modern_marine.mb.64</strain>
    </source>
</reference>
<keyword evidence="1" id="KW-0813">Transport</keyword>
<dbReference type="Gene3D" id="2.40.50.100">
    <property type="match status" value="1"/>
</dbReference>
<proteinExistence type="predicted"/>
<dbReference type="InterPro" id="IPR012340">
    <property type="entry name" value="NA-bd_OB-fold"/>
</dbReference>
<dbReference type="PANTHER" id="PTHR43875">
    <property type="entry name" value="MALTODEXTRIN IMPORT ATP-BINDING PROTEIN MSMX"/>
    <property type="match status" value="1"/>
</dbReference>
<keyword evidence="3 5" id="KW-0067">ATP-binding</keyword>
<comment type="caution">
    <text evidence="5">The sequence shown here is derived from an EMBL/GenBank/DDBJ whole genome shotgun (WGS) entry which is preliminary data.</text>
</comment>
<accession>A0A948RSD3</accession>
<evidence type="ECO:0000256" key="1">
    <source>
        <dbReference type="ARBA" id="ARBA00022448"/>
    </source>
</evidence>
<evidence type="ECO:0000259" key="4">
    <source>
        <dbReference type="PROSITE" id="PS50893"/>
    </source>
</evidence>
<dbReference type="InterPro" id="IPR008995">
    <property type="entry name" value="Mo/tungstate-bd_C_term_dom"/>
</dbReference>
<dbReference type="InterPro" id="IPR017871">
    <property type="entry name" value="ABC_transporter-like_CS"/>
</dbReference>
<dbReference type="Gene3D" id="2.40.50.140">
    <property type="entry name" value="Nucleic acid-binding proteins"/>
    <property type="match status" value="1"/>
</dbReference>
<dbReference type="InterPro" id="IPR003439">
    <property type="entry name" value="ABC_transporter-like_ATP-bd"/>
</dbReference>
<dbReference type="SUPFAM" id="SSF50331">
    <property type="entry name" value="MOP-like"/>
    <property type="match status" value="1"/>
</dbReference>
<evidence type="ECO:0000313" key="6">
    <source>
        <dbReference type="Proteomes" id="UP000777784"/>
    </source>
</evidence>
<dbReference type="GO" id="GO:0016887">
    <property type="term" value="F:ATP hydrolysis activity"/>
    <property type="evidence" value="ECO:0007669"/>
    <property type="project" value="InterPro"/>
</dbReference>
<dbReference type="InterPro" id="IPR015855">
    <property type="entry name" value="ABC_transpr_MalK-like"/>
</dbReference>
<dbReference type="Proteomes" id="UP000777784">
    <property type="component" value="Unassembled WGS sequence"/>
</dbReference>
<name>A0A948RSD3_UNCEI</name>
<dbReference type="Pfam" id="PF00005">
    <property type="entry name" value="ABC_tran"/>
    <property type="match status" value="1"/>
</dbReference>
<sequence>MATVRLENVDKVYGRGKRVLSDLSLEIKDHEFLVLVGPSGCGKSTVLRIIAGLEEVTAGTVWIGDRIVNDVPPKARDVAMVFQSYALYPHMTAYENISFGLRLRKIPKKEIDKTVRNVAQILGVVELLDKMPKQLSGGERQRIALGRAIVRNPQVFLFDEPLSNLDAKLRTEMRSEISSLHRRLQVTTVYVTHDQVEAMTMGERIVVLKDGIVQQIGEPLEIYQKPINLFVAGFIGSPQMNLFRADVSADAARIALFGTSLPLPESGRKLLTGSSGKAVDLGLRPENVHLDPAGAVKTEVTLVEPTGGESYVYSRMGNLTLVAQAPGAIRLAIGEEIHLRFDLEQAHFFNTETEQRIDSL</sequence>
<dbReference type="SMART" id="SM00382">
    <property type="entry name" value="AAA"/>
    <property type="match status" value="1"/>
</dbReference>